<gene>
    <name evidence="2" type="ORF">L228DRAFT_235385</name>
</gene>
<keyword evidence="1" id="KW-1133">Transmembrane helix</keyword>
<keyword evidence="3" id="KW-1185">Reference proteome</keyword>
<accession>A0A165JIQ6</accession>
<dbReference type="RefSeq" id="XP_018191848.1">
    <property type="nucleotide sequence ID" value="XM_018330713.1"/>
</dbReference>
<reference evidence="2 3" key="1">
    <citation type="journal article" date="2016" name="Fungal Biol.">
        <title>The genome of Xylona heveae provides a window into fungal endophytism.</title>
        <authorList>
            <person name="Gazis R."/>
            <person name="Kuo A."/>
            <person name="Riley R."/>
            <person name="LaButti K."/>
            <person name="Lipzen A."/>
            <person name="Lin J."/>
            <person name="Amirebrahimi M."/>
            <person name="Hesse C.N."/>
            <person name="Spatafora J.W."/>
            <person name="Henrissat B."/>
            <person name="Hainaut M."/>
            <person name="Grigoriev I.V."/>
            <person name="Hibbett D.S."/>
        </authorList>
    </citation>
    <scope>NUCLEOTIDE SEQUENCE [LARGE SCALE GENOMIC DNA]</scope>
    <source>
        <strain evidence="2 3">TC161</strain>
    </source>
</reference>
<dbReference type="Proteomes" id="UP000076632">
    <property type="component" value="Unassembled WGS sequence"/>
</dbReference>
<name>A0A165JIQ6_XYLHT</name>
<feature type="transmembrane region" description="Helical" evidence="1">
    <location>
        <begin position="28"/>
        <end position="50"/>
    </location>
</feature>
<dbReference type="InParanoid" id="A0A165JIQ6"/>
<evidence type="ECO:0000313" key="3">
    <source>
        <dbReference type="Proteomes" id="UP000076632"/>
    </source>
</evidence>
<evidence type="ECO:0000256" key="1">
    <source>
        <dbReference type="SAM" id="Phobius"/>
    </source>
</evidence>
<protein>
    <submittedName>
        <fullName evidence="2">Uncharacterized protein</fullName>
    </submittedName>
</protein>
<proteinExistence type="predicted"/>
<dbReference type="EMBL" id="KV407454">
    <property type="protein sequence ID" value="KZF26293.1"/>
    <property type="molecule type" value="Genomic_DNA"/>
</dbReference>
<keyword evidence="1" id="KW-0812">Transmembrane</keyword>
<dbReference type="GeneID" id="28895850"/>
<keyword evidence="1" id="KW-0472">Membrane</keyword>
<evidence type="ECO:0000313" key="2">
    <source>
        <dbReference type="EMBL" id="KZF26293.1"/>
    </source>
</evidence>
<organism evidence="2 3">
    <name type="scientific">Xylona heveae (strain CBS 132557 / TC161)</name>
    <dbReference type="NCBI Taxonomy" id="1328760"/>
    <lineage>
        <taxon>Eukaryota</taxon>
        <taxon>Fungi</taxon>
        <taxon>Dikarya</taxon>
        <taxon>Ascomycota</taxon>
        <taxon>Pezizomycotina</taxon>
        <taxon>Xylonomycetes</taxon>
        <taxon>Xylonales</taxon>
        <taxon>Xylonaceae</taxon>
        <taxon>Xylona</taxon>
    </lineage>
</organism>
<dbReference type="AlphaFoldDB" id="A0A165JIQ6"/>
<sequence>MYATFRCRYPYLLSEWTMSMQREQRAKVFASLYGTRLAYIWVLSFASPMLSAIKIPLWESEFSEITLEGVIRPFNDCVEPIQGTVQTRFCGMLVSAADLGYSTLEVSKSQLISLNGTSRRPSLCIF</sequence>